<dbReference type="Proteomes" id="UP000652074">
    <property type="component" value="Unassembled WGS sequence"/>
</dbReference>
<protein>
    <submittedName>
        <fullName evidence="3">DUF3883 domain-containing protein</fullName>
    </submittedName>
</protein>
<gene>
    <name evidence="3" type="ORF">GPA26_00455</name>
</gene>
<dbReference type="Pfam" id="PF13020">
    <property type="entry name" value="NOV_C"/>
    <property type="match status" value="1"/>
</dbReference>
<feature type="domain" description="Protein NO VEIN C-terminal" evidence="2">
    <location>
        <begin position="192"/>
        <end position="279"/>
    </location>
</feature>
<sequence length="316" mass="35077">MRTIEKSKRSLSDLGYPVASGVMKTIRLLDEQYGATDYHDSGHTSTAPTWIFKLPRYGNAEIGARMNKENTTLYIRDQTCDGKRLRDLIPADKVTKVYPRDGQPANSVLHSPYLGPSSMNEVLMLSLEPDDVEFVLAAFFGEGGRRESMQTAAGANSNRPQNETAGANKREISEEDFAALLSRQSETGRAGEMLVILDELERLRGCGCARPDDYVRRVAETDVARGYDVESTWPGEERSIEVKTSTLAGSDFFLTANERAVLGGLGPRAWLYRVTIDGKGDGNIVARLNDPVNHIKEEDLTPVVWRVSNRVFDNQD</sequence>
<keyword evidence="4" id="KW-1185">Reference proteome</keyword>
<evidence type="ECO:0000313" key="3">
    <source>
        <dbReference type="EMBL" id="NMF86941.1"/>
    </source>
</evidence>
<feature type="region of interest" description="Disordered" evidence="1">
    <location>
        <begin position="147"/>
        <end position="169"/>
    </location>
</feature>
<comment type="caution">
    <text evidence="3">The sequence shown here is derived from an EMBL/GenBank/DDBJ whole genome shotgun (WGS) entry which is preliminary data.</text>
</comment>
<reference evidence="3 4" key="1">
    <citation type="submission" date="2019-12" db="EMBL/GenBank/DDBJ databases">
        <title>Comparative genomics gives insights into the taxonomy of the Azoarcus-Aromatoleum group and reveals separate origins of nif in the plant-associated Azoarcus and non-plant-associated Aromatoleum sub-groups.</title>
        <authorList>
            <person name="Lafos M."/>
            <person name="Maluk M."/>
            <person name="Batista M."/>
            <person name="Junghare M."/>
            <person name="Carmona M."/>
            <person name="Faoro H."/>
            <person name="Cruz L.M."/>
            <person name="Battistoni F."/>
            <person name="De Souza E."/>
            <person name="Pedrosa F."/>
            <person name="Chen W.-M."/>
            <person name="Poole P.S."/>
            <person name="Dixon R.A."/>
            <person name="James E.K."/>
        </authorList>
    </citation>
    <scope>NUCLEOTIDE SEQUENCE [LARGE SCALE GENOMIC DNA]</scope>
    <source>
        <strain evidence="3 4">ToN1</strain>
    </source>
</reference>
<evidence type="ECO:0000256" key="1">
    <source>
        <dbReference type="SAM" id="MobiDB-lite"/>
    </source>
</evidence>
<accession>A0ABX1MJR9</accession>
<dbReference type="RefSeq" id="WP_169204430.1">
    <property type="nucleotide sequence ID" value="NZ_CP059560.1"/>
</dbReference>
<name>A0ABX1MJR9_9RHOO</name>
<evidence type="ECO:0000259" key="2">
    <source>
        <dbReference type="Pfam" id="PF13020"/>
    </source>
</evidence>
<proteinExistence type="predicted"/>
<feature type="compositionally biased region" description="Polar residues" evidence="1">
    <location>
        <begin position="149"/>
        <end position="165"/>
    </location>
</feature>
<dbReference type="EMBL" id="WTVR01000001">
    <property type="protein sequence ID" value="NMF86941.1"/>
    <property type="molecule type" value="Genomic_DNA"/>
</dbReference>
<dbReference type="InterPro" id="IPR024975">
    <property type="entry name" value="NOV_C"/>
</dbReference>
<organism evidence="3 4">
    <name type="scientific">Aromatoleum petrolei</name>
    <dbReference type="NCBI Taxonomy" id="76116"/>
    <lineage>
        <taxon>Bacteria</taxon>
        <taxon>Pseudomonadati</taxon>
        <taxon>Pseudomonadota</taxon>
        <taxon>Betaproteobacteria</taxon>
        <taxon>Rhodocyclales</taxon>
        <taxon>Rhodocyclaceae</taxon>
        <taxon>Aromatoleum</taxon>
    </lineage>
</organism>
<evidence type="ECO:0000313" key="4">
    <source>
        <dbReference type="Proteomes" id="UP000652074"/>
    </source>
</evidence>